<evidence type="ECO:0000313" key="2">
    <source>
        <dbReference type="EMBL" id="QNV40873.1"/>
    </source>
</evidence>
<accession>A0A7H2BMH7</accession>
<reference evidence="2 3" key="1">
    <citation type="submission" date="2020-09" db="EMBL/GenBank/DDBJ databases">
        <title>Investigation of environmental microbe.</title>
        <authorList>
            <person name="Ou Y."/>
            <person name="Kang Q."/>
        </authorList>
    </citation>
    <scope>NUCLEOTIDE SEQUENCE [LARGE SCALE GENOMIC DNA]</scope>
    <source>
        <strain evidence="2 3">KJZ-9</strain>
    </source>
</reference>
<organism evidence="2 3">
    <name type="scientific">Rothia amarae</name>
    <dbReference type="NCBI Taxonomy" id="169480"/>
    <lineage>
        <taxon>Bacteria</taxon>
        <taxon>Bacillati</taxon>
        <taxon>Actinomycetota</taxon>
        <taxon>Actinomycetes</taxon>
        <taxon>Micrococcales</taxon>
        <taxon>Micrococcaceae</taxon>
        <taxon>Rothia</taxon>
    </lineage>
</organism>
<dbReference type="AlphaFoldDB" id="A0A7H2BMH7"/>
<evidence type="ECO:0000313" key="3">
    <source>
        <dbReference type="Proteomes" id="UP000516421"/>
    </source>
</evidence>
<keyword evidence="3" id="KW-1185">Reference proteome</keyword>
<dbReference type="EMBL" id="CP061538">
    <property type="protein sequence ID" value="QNV40873.1"/>
    <property type="molecule type" value="Genomic_DNA"/>
</dbReference>
<gene>
    <name evidence="2" type="ORF">IDM48_05710</name>
</gene>
<sequence>MATLAIGATVVLSGCAQTIVPGLGLEKASGFEDNRDSLVIEAAVKDAKTGELKPGNITVTQDQMDFDGNRKDFGPEESYFKVVTDEGESVSGHLIRVVVQANDPEAEVHCAIKDITKKEPTHATESEGEGSATCQIDVS</sequence>
<dbReference type="KEGG" id="rama:IDM48_05710"/>
<evidence type="ECO:0000256" key="1">
    <source>
        <dbReference type="SAM" id="MobiDB-lite"/>
    </source>
</evidence>
<protein>
    <submittedName>
        <fullName evidence="2">Uncharacterized protein</fullName>
    </submittedName>
</protein>
<name>A0A7H2BMH7_9MICC</name>
<dbReference type="RefSeq" id="WP_190618520.1">
    <property type="nucleotide sequence ID" value="NZ_CP061538.1"/>
</dbReference>
<proteinExistence type="predicted"/>
<dbReference type="Proteomes" id="UP000516421">
    <property type="component" value="Chromosome"/>
</dbReference>
<feature type="region of interest" description="Disordered" evidence="1">
    <location>
        <begin position="119"/>
        <end position="139"/>
    </location>
</feature>